<name>A0A6C0KYY7_9ZZZZ</name>
<keyword evidence="1" id="KW-1133">Transmembrane helix</keyword>
<dbReference type="EMBL" id="MN740993">
    <property type="protein sequence ID" value="QHU21870.1"/>
    <property type="molecule type" value="Genomic_DNA"/>
</dbReference>
<feature type="transmembrane region" description="Helical" evidence="1">
    <location>
        <begin position="28"/>
        <end position="45"/>
    </location>
</feature>
<accession>A0A6C0KYY7</accession>
<protein>
    <submittedName>
        <fullName evidence="2">Uncharacterized protein</fullName>
    </submittedName>
</protein>
<evidence type="ECO:0000313" key="2">
    <source>
        <dbReference type="EMBL" id="QHU21870.1"/>
    </source>
</evidence>
<dbReference type="AlphaFoldDB" id="A0A6C0KYY7"/>
<proteinExistence type="predicted"/>
<sequence>MLVAQISHVLICCFMGYGILFSKTPLQAYIVLANLVVVFLGLRLFKGCMLTQHEEGERTSRIGKVFMLENPDSVSTHNFEEIAVGFGLLLQLARTLLLTLKLDNVVF</sequence>
<reference evidence="2" key="1">
    <citation type="journal article" date="2020" name="Nature">
        <title>Giant virus diversity and host interactions through global metagenomics.</title>
        <authorList>
            <person name="Schulz F."/>
            <person name="Roux S."/>
            <person name="Paez-Espino D."/>
            <person name="Jungbluth S."/>
            <person name="Walsh D.A."/>
            <person name="Denef V.J."/>
            <person name="McMahon K.D."/>
            <person name="Konstantinidis K.T."/>
            <person name="Eloe-Fadrosh E.A."/>
            <person name="Kyrpides N.C."/>
            <person name="Woyke T."/>
        </authorList>
    </citation>
    <scope>NUCLEOTIDE SEQUENCE</scope>
    <source>
        <strain evidence="2">GVMAG-S-3300013286-35</strain>
    </source>
</reference>
<organism evidence="2">
    <name type="scientific">viral metagenome</name>
    <dbReference type="NCBI Taxonomy" id="1070528"/>
    <lineage>
        <taxon>unclassified sequences</taxon>
        <taxon>metagenomes</taxon>
        <taxon>organismal metagenomes</taxon>
    </lineage>
</organism>
<keyword evidence="1" id="KW-0472">Membrane</keyword>
<keyword evidence="1" id="KW-0812">Transmembrane</keyword>
<evidence type="ECO:0000256" key="1">
    <source>
        <dbReference type="SAM" id="Phobius"/>
    </source>
</evidence>